<evidence type="ECO:0000313" key="8">
    <source>
        <dbReference type="Proteomes" id="UP000183832"/>
    </source>
</evidence>
<dbReference type="Pfam" id="PF05190">
    <property type="entry name" value="MutS_IV"/>
    <property type="match status" value="1"/>
</dbReference>
<dbReference type="STRING" id="568069.A0A1J1IMK3"/>
<dbReference type="OrthoDB" id="10252754at2759"/>
<dbReference type="InterPro" id="IPR007861">
    <property type="entry name" value="DNA_mismatch_repair_MutS_clamp"/>
</dbReference>
<keyword evidence="8" id="KW-1185">Reference proteome</keyword>
<dbReference type="SUPFAM" id="SSF52540">
    <property type="entry name" value="P-loop containing nucleoside triphosphate hydrolases"/>
    <property type="match status" value="1"/>
</dbReference>
<dbReference type="Gene3D" id="3.30.420.110">
    <property type="entry name" value="MutS, connector domain"/>
    <property type="match status" value="1"/>
</dbReference>
<dbReference type="SUPFAM" id="SSF48334">
    <property type="entry name" value="DNA repair protein MutS, domain III"/>
    <property type="match status" value="1"/>
</dbReference>
<dbReference type="SUPFAM" id="SSF53150">
    <property type="entry name" value="DNA repair protein MutS, domain II"/>
    <property type="match status" value="1"/>
</dbReference>
<dbReference type="InterPro" id="IPR036187">
    <property type="entry name" value="DNA_mismatch_repair_MutS_sf"/>
</dbReference>
<keyword evidence="2" id="KW-0547">Nucleotide-binding</keyword>
<accession>A0A1J1IMK3</accession>
<dbReference type="Gene3D" id="1.10.1420.10">
    <property type="match status" value="2"/>
</dbReference>
<dbReference type="InterPro" id="IPR011184">
    <property type="entry name" value="DNA_mismatch_repair_Msh2"/>
</dbReference>
<dbReference type="Pfam" id="PF00488">
    <property type="entry name" value="MutS_V"/>
    <property type="match status" value="2"/>
</dbReference>
<gene>
    <name evidence="7" type="ORF">CLUMA_CG012961</name>
</gene>
<dbReference type="Gene3D" id="3.40.50.300">
    <property type="entry name" value="P-loop containing nucleotide triphosphate hydrolases"/>
    <property type="match status" value="1"/>
</dbReference>
<dbReference type="EMBL" id="CVRI01000052">
    <property type="protein sequence ID" value="CRK99697.1"/>
    <property type="molecule type" value="Genomic_DNA"/>
</dbReference>
<dbReference type="InterPro" id="IPR007860">
    <property type="entry name" value="DNA_mmatch_repair_MutS_con_dom"/>
</dbReference>
<evidence type="ECO:0000256" key="5">
    <source>
        <dbReference type="ARBA" id="ARBA00023254"/>
    </source>
</evidence>
<dbReference type="Proteomes" id="UP000183832">
    <property type="component" value="Unassembled WGS sequence"/>
</dbReference>
<feature type="domain" description="DNA mismatch repair proteins mutS family" evidence="6">
    <location>
        <begin position="659"/>
        <end position="675"/>
    </location>
</feature>
<keyword evidence="3" id="KW-0067">ATP-binding</keyword>
<dbReference type="GO" id="GO:0006298">
    <property type="term" value="P:mismatch repair"/>
    <property type="evidence" value="ECO:0007669"/>
    <property type="project" value="InterPro"/>
</dbReference>
<name>A0A1J1IMK3_9DIPT</name>
<dbReference type="InterPro" id="IPR007696">
    <property type="entry name" value="DNA_mismatch_repair_MutS_core"/>
</dbReference>
<dbReference type="PANTHER" id="PTHR11361:SF21">
    <property type="entry name" value="MUTS PROTEIN HOMOLOG 4"/>
    <property type="match status" value="1"/>
</dbReference>
<dbReference type="Pfam" id="PF05192">
    <property type="entry name" value="MutS_III"/>
    <property type="match status" value="1"/>
</dbReference>
<dbReference type="GO" id="GO:0005634">
    <property type="term" value="C:nucleus"/>
    <property type="evidence" value="ECO:0007669"/>
    <property type="project" value="TreeGrafter"/>
</dbReference>
<dbReference type="GO" id="GO:0030983">
    <property type="term" value="F:mismatched DNA binding"/>
    <property type="evidence" value="ECO:0007669"/>
    <property type="project" value="InterPro"/>
</dbReference>
<dbReference type="PROSITE" id="PS00486">
    <property type="entry name" value="DNA_MISMATCH_REPAIR_2"/>
    <property type="match status" value="1"/>
</dbReference>
<keyword evidence="5" id="KW-0469">Meiosis</keyword>
<organism evidence="7 8">
    <name type="scientific">Clunio marinus</name>
    <dbReference type="NCBI Taxonomy" id="568069"/>
    <lineage>
        <taxon>Eukaryota</taxon>
        <taxon>Metazoa</taxon>
        <taxon>Ecdysozoa</taxon>
        <taxon>Arthropoda</taxon>
        <taxon>Hexapoda</taxon>
        <taxon>Insecta</taxon>
        <taxon>Pterygota</taxon>
        <taxon>Neoptera</taxon>
        <taxon>Endopterygota</taxon>
        <taxon>Diptera</taxon>
        <taxon>Nematocera</taxon>
        <taxon>Chironomoidea</taxon>
        <taxon>Chironomidae</taxon>
        <taxon>Clunio</taxon>
    </lineage>
</organism>
<dbReference type="AlphaFoldDB" id="A0A1J1IMK3"/>
<dbReference type="InterPro" id="IPR027417">
    <property type="entry name" value="P-loop_NTPase"/>
</dbReference>
<reference evidence="7 8" key="1">
    <citation type="submission" date="2015-04" db="EMBL/GenBank/DDBJ databases">
        <authorList>
            <person name="Syromyatnikov M.Y."/>
            <person name="Popov V.N."/>
        </authorList>
    </citation>
    <scope>NUCLEOTIDE SEQUENCE [LARGE SCALE GENOMIC DNA]</scope>
</reference>
<evidence type="ECO:0000256" key="1">
    <source>
        <dbReference type="ARBA" id="ARBA00006271"/>
    </source>
</evidence>
<protein>
    <submittedName>
        <fullName evidence="7">CLUMA_CG012961, isoform A</fullName>
    </submittedName>
</protein>
<dbReference type="InterPro" id="IPR036678">
    <property type="entry name" value="MutS_con_dom_sf"/>
</dbReference>
<dbReference type="GO" id="GO:0005524">
    <property type="term" value="F:ATP binding"/>
    <property type="evidence" value="ECO:0007669"/>
    <property type="project" value="UniProtKB-KW"/>
</dbReference>
<proteinExistence type="inferred from homology"/>
<keyword evidence="4" id="KW-0238">DNA-binding</keyword>
<dbReference type="PIRSF" id="PIRSF005813">
    <property type="entry name" value="MSH2"/>
    <property type="match status" value="1"/>
</dbReference>
<dbReference type="InterPro" id="IPR045076">
    <property type="entry name" value="MutS"/>
</dbReference>
<comment type="similarity">
    <text evidence="1">Belongs to the DNA mismatch repair MutS family.</text>
</comment>
<evidence type="ECO:0000256" key="2">
    <source>
        <dbReference type="ARBA" id="ARBA00022741"/>
    </source>
</evidence>
<evidence type="ECO:0000256" key="4">
    <source>
        <dbReference type="ARBA" id="ARBA00023125"/>
    </source>
</evidence>
<dbReference type="PANTHER" id="PTHR11361">
    <property type="entry name" value="DNA MISMATCH REPAIR PROTEIN MUTS FAMILY MEMBER"/>
    <property type="match status" value="1"/>
</dbReference>
<evidence type="ECO:0000256" key="3">
    <source>
        <dbReference type="ARBA" id="ARBA00022840"/>
    </source>
</evidence>
<dbReference type="Pfam" id="PF05188">
    <property type="entry name" value="MutS_II"/>
    <property type="match status" value="1"/>
</dbReference>
<dbReference type="GO" id="GO:0007131">
    <property type="term" value="P:reciprocal meiotic recombination"/>
    <property type="evidence" value="ECO:0007669"/>
    <property type="project" value="TreeGrafter"/>
</dbReference>
<dbReference type="InterPro" id="IPR000432">
    <property type="entry name" value="DNA_mismatch_repair_MutS_C"/>
</dbReference>
<dbReference type="SMART" id="SM00534">
    <property type="entry name" value="MUTSac"/>
    <property type="match status" value="1"/>
</dbReference>
<evidence type="ECO:0000259" key="6">
    <source>
        <dbReference type="PROSITE" id="PS00486"/>
    </source>
</evidence>
<dbReference type="FunFam" id="3.30.420.110:FF:000003">
    <property type="entry name" value="mutS protein homolog 4"/>
    <property type="match status" value="1"/>
</dbReference>
<dbReference type="SMART" id="SM00533">
    <property type="entry name" value="MUTSd"/>
    <property type="match status" value="1"/>
</dbReference>
<dbReference type="GO" id="GO:0140664">
    <property type="term" value="F:ATP-dependent DNA damage sensor activity"/>
    <property type="evidence" value="ECO:0007669"/>
    <property type="project" value="InterPro"/>
</dbReference>
<evidence type="ECO:0000313" key="7">
    <source>
        <dbReference type="EMBL" id="CRK99697.1"/>
    </source>
</evidence>
<sequence length="929" mass="106175">MNVVQNKKKTVGKPRYRQRLNFEVVEEQVNPERIVNEKIQSDITRDVFGNTTTFNSSSDSQVILVLTEGRGHASGEVGIAAIDINSPTLILCQLSDNVHYSDTLNKIQILNPMKILLPDTIFETMPIPKLIKLVKESFSHIAMVPVQRKYFNDKQGLEQITTYCSRKSTNILQVIARKYYCLSSAAALLSYIKNVNMLSFGKNCLKVEYQTKQGGMMIDAPTSTRLELLYSLSAERNAIKKFSLFAILNRCQTRIGQRHLRANILEPSCNIDFIKNRQEQIKVLMENKESLSALQECLENFRSVDQLMKISLIVPADDCEKAIEKNIQITLLLKHSLESIKHLSEVLLNTVSESFEEDRQLLSVGIYQEILDKINEKVQPDIHKNRLAQKHFQHLFAVRGFVNETIDFLRKLYTEATDKIRDYVSELTEQCQLPIKLIHSTKLGHHLYLKNPDNHPLPTEFQVIHHKGSNVYMTTSQLIVLNDTTQTISFDIIRVSNTILCDMLINIAQEIDAIHHLIGVVIDLDIVQSLTQASTQDGYCCPSFERVMRIEDGYHPMLERARNKDDVVMNNVISTPQYNFYIISGPNMSGKTIYIKMIAIIQIMAQIGCFVPASSAMLRMTDKLFSRIGFQDSIEQGASSFTVELREMDYIYSNLTPNSLVIMDELCRSTNPQEGELICWNYCEKLLKFIGVSNESYFKPKQDIEIEKPDEASTSKRNSTVEFRGCDVKLRDVARPFIFLTTHFKNLTKLPEQFNNAINLHMLVEQRIIEERLRLDFKYKIQSGPSSISNYGLALARCLRFPSSLLDRADELIDQIEDETLVSIQKQKNDLGTDHGDHPMDTTEINEETSEMDKEVIDLFSCILLLMSTDENNQPSWSNINIVNQKLHKLTNMMSKEFREIIGNCSLNEIISILNGSKLSDNSKNISDN</sequence>